<comment type="caution">
    <text evidence="4">The sequence shown here is derived from an EMBL/GenBank/DDBJ whole genome shotgun (WGS) entry which is preliminary data.</text>
</comment>
<dbReference type="InterPro" id="IPR029044">
    <property type="entry name" value="Nucleotide-diphossugar_trans"/>
</dbReference>
<proteinExistence type="inferred from homology"/>
<dbReference type="EMBL" id="FCNV02000006">
    <property type="protein sequence ID" value="SAL34911.1"/>
    <property type="molecule type" value="Genomic_DNA"/>
</dbReference>
<keyword evidence="5" id="KW-1185">Reference proteome</keyword>
<name>A0A658QZ75_9BURK</name>
<dbReference type="Proteomes" id="UP000198263">
    <property type="component" value="Unassembled WGS sequence"/>
</dbReference>
<dbReference type="RefSeq" id="WP_087128343.1">
    <property type="nucleotide sequence ID" value="NZ_FCNV02000006.1"/>
</dbReference>
<dbReference type="PANTHER" id="PTHR43179">
    <property type="entry name" value="RHAMNOSYLTRANSFERASE WBBL"/>
    <property type="match status" value="1"/>
</dbReference>
<evidence type="ECO:0000313" key="5">
    <source>
        <dbReference type="Proteomes" id="UP000198263"/>
    </source>
</evidence>
<dbReference type="CDD" id="cd02526">
    <property type="entry name" value="GT2_RfbF_like"/>
    <property type="match status" value="1"/>
</dbReference>
<accession>A0A658QZ75</accession>
<keyword evidence="2" id="KW-0328">Glycosyltransferase</keyword>
<gene>
    <name evidence="4" type="ORF">AWB72_03368</name>
</gene>
<sequence length="315" mass="35149">MRTAQPDDGLRADGHAGINLRVGAVVVFYHPDAACYRNANELAKRVRCVVIDNTEGSAPGCNGNLDQRVDYLPSGINEGIATALNRGVARLLEIGCDVALLFDQDSAPDEHLLIELPRAMSNLLRADPQTALVGPAYVDDRLGGRTPTPFVRFAHGRLLRIPALGSTPVHTDFLISSGSCVNLRLWSRIGPMQDDLFIDFVDLEWCIRAKRKGFSLYGIPWVHMRHSLGGEPVRVFGRAYPSHSPTRHYYLFRNAVSLILRRDIPWSWKSSELVKLPVRLVIYALFLQPRWRHLTMACNGIADGLRGRLGPLKLR</sequence>
<dbReference type="Gene3D" id="3.90.550.10">
    <property type="entry name" value="Spore Coat Polysaccharide Biosynthesis Protein SpsA, Chain A"/>
    <property type="match status" value="1"/>
</dbReference>
<comment type="similarity">
    <text evidence="1">Belongs to the glycosyltransferase 2 family.</text>
</comment>
<keyword evidence="3 4" id="KW-0808">Transferase</keyword>
<protein>
    <submittedName>
        <fullName evidence="4">Rhamnosyltransferase</fullName>
    </submittedName>
</protein>
<evidence type="ECO:0000313" key="4">
    <source>
        <dbReference type="EMBL" id="SAL34911.1"/>
    </source>
</evidence>
<dbReference type="OrthoDB" id="9771846at2"/>
<evidence type="ECO:0000256" key="2">
    <source>
        <dbReference type="ARBA" id="ARBA00022676"/>
    </source>
</evidence>
<dbReference type="GO" id="GO:0016757">
    <property type="term" value="F:glycosyltransferase activity"/>
    <property type="evidence" value="ECO:0007669"/>
    <property type="project" value="UniProtKB-KW"/>
</dbReference>
<dbReference type="AlphaFoldDB" id="A0A658QZ75"/>
<dbReference type="SUPFAM" id="SSF53448">
    <property type="entry name" value="Nucleotide-diphospho-sugar transferases"/>
    <property type="match status" value="1"/>
</dbReference>
<organism evidence="4 5">
    <name type="scientific">Caballeronia concitans</name>
    <dbReference type="NCBI Taxonomy" id="1777133"/>
    <lineage>
        <taxon>Bacteria</taxon>
        <taxon>Pseudomonadati</taxon>
        <taxon>Pseudomonadota</taxon>
        <taxon>Betaproteobacteria</taxon>
        <taxon>Burkholderiales</taxon>
        <taxon>Burkholderiaceae</taxon>
        <taxon>Caballeronia</taxon>
    </lineage>
</organism>
<evidence type="ECO:0000256" key="3">
    <source>
        <dbReference type="ARBA" id="ARBA00022679"/>
    </source>
</evidence>
<reference evidence="4 5" key="1">
    <citation type="submission" date="2016-01" db="EMBL/GenBank/DDBJ databases">
        <authorList>
            <person name="Peeters C."/>
        </authorList>
    </citation>
    <scope>NUCLEOTIDE SEQUENCE [LARGE SCALE GENOMIC DNA]</scope>
    <source>
        <strain evidence="4">LMG 29315</strain>
    </source>
</reference>
<dbReference type="PANTHER" id="PTHR43179:SF12">
    <property type="entry name" value="GALACTOFURANOSYLTRANSFERASE GLFT2"/>
    <property type="match status" value="1"/>
</dbReference>
<evidence type="ECO:0000256" key="1">
    <source>
        <dbReference type="ARBA" id="ARBA00006739"/>
    </source>
</evidence>